<dbReference type="OrthoDB" id="1749207at2759"/>
<dbReference type="EMBL" id="BMAC01000315">
    <property type="protein sequence ID" value="GFP93447.1"/>
    <property type="molecule type" value="Genomic_DNA"/>
</dbReference>
<protein>
    <submittedName>
        <fullName evidence="1">Mitochondrial phosphate carrier protein 3 mitochondrial</fullName>
    </submittedName>
</protein>
<proteinExistence type="predicted"/>
<dbReference type="PANTHER" id="PTHR31110">
    <property type="entry name" value="PESTICIDAL CRYSTAL CRY8BA PROTEIN"/>
    <property type="match status" value="1"/>
</dbReference>
<name>A0A830BZ15_9LAMI</name>
<dbReference type="Proteomes" id="UP000653305">
    <property type="component" value="Unassembled WGS sequence"/>
</dbReference>
<keyword evidence="2" id="KW-1185">Reference proteome</keyword>
<dbReference type="PANTHER" id="PTHR31110:SF3">
    <property type="entry name" value="PORTAL PROTEIN"/>
    <property type="match status" value="1"/>
</dbReference>
<comment type="caution">
    <text evidence="1">The sequence shown here is derived from an EMBL/GenBank/DDBJ whole genome shotgun (WGS) entry which is preliminary data.</text>
</comment>
<organism evidence="1 2">
    <name type="scientific">Phtheirospermum japonicum</name>
    <dbReference type="NCBI Taxonomy" id="374723"/>
    <lineage>
        <taxon>Eukaryota</taxon>
        <taxon>Viridiplantae</taxon>
        <taxon>Streptophyta</taxon>
        <taxon>Embryophyta</taxon>
        <taxon>Tracheophyta</taxon>
        <taxon>Spermatophyta</taxon>
        <taxon>Magnoliopsida</taxon>
        <taxon>eudicotyledons</taxon>
        <taxon>Gunneridae</taxon>
        <taxon>Pentapetalae</taxon>
        <taxon>asterids</taxon>
        <taxon>lamiids</taxon>
        <taxon>Lamiales</taxon>
        <taxon>Orobanchaceae</taxon>
        <taxon>Orobanchaceae incertae sedis</taxon>
        <taxon>Phtheirospermum</taxon>
    </lineage>
</organism>
<evidence type="ECO:0000313" key="1">
    <source>
        <dbReference type="EMBL" id="GFP93447.1"/>
    </source>
</evidence>
<gene>
    <name evidence="1" type="ORF">PHJA_001489100</name>
</gene>
<accession>A0A830BZ15</accession>
<dbReference type="AlphaFoldDB" id="A0A830BZ15"/>
<reference evidence="1" key="1">
    <citation type="submission" date="2020-07" db="EMBL/GenBank/DDBJ databases">
        <title>Ethylene signaling mediates host invasion by parasitic plants.</title>
        <authorList>
            <person name="Yoshida S."/>
        </authorList>
    </citation>
    <scope>NUCLEOTIDE SEQUENCE</scope>
    <source>
        <strain evidence="1">Okayama</strain>
    </source>
</reference>
<sequence length="303" mass="34216">MIPPPSDPGKIELYSPQFYTAWTVGGILSCVLSHMAVTPLDLVKCNMQGPDSEQQSQTRFPLTEKLDMKYSLPRSPLAHSSSNYTSPHILPPLKFYSGLLKPLNTVALSVDNNDNESDYSNDENDYESKAWGLPQMIYAGTDPMKNQRIGSRRDDEETFGEKDDRAPVQHANLVNHVPYYHASGQNAWQALISYDACIRLCLNSWARGCAEAPEFLQDECLLLRNSFGLHNMLLQPQGVHQIERDNKTTEQVMASKVKRSVGKIRVEVKKLRIIPQRKLKDTNSMRGVITYKLGQSMSGMFHQ</sequence>
<evidence type="ECO:0000313" key="2">
    <source>
        <dbReference type="Proteomes" id="UP000653305"/>
    </source>
</evidence>